<dbReference type="SUPFAM" id="SSF48452">
    <property type="entry name" value="TPR-like"/>
    <property type="match status" value="4"/>
</dbReference>
<dbReference type="Gene3D" id="1.25.40.10">
    <property type="entry name" value="Tetratricopeptide repeat domain"/>
    <property type="match status" value="4"/>
</dbReference>
<evidence type="ECO:0000256" key="1">
    <source>
        <dbReference type="PROSITE-ProRule" id="PRU00339"/>
    </source>
</evidence>
<dbReference type="PROSITE" id="PS51257">
    <property type="entry name" value="PROKAR_LIPOPROTEIN"/>
    <property type="match status" value="1"/>
</dbReference>
<dbReference type="PROSITE" id="PS50005">
    <property type="entry name" value="TPR"/>
    <property type="match status" value="4"/>
</dbReference>
<dbReference type="InterPro" id="IPR014266">
    <property type="entry name" value="PEP-CTERM_TPR_PrsT"/>
</dbReference>
<dbReference type="SMART" id="SM00028">
    <property type="entry name" value="TPR"/>
    <property type="match status" value="11"/>
</dbReference>
<evidence type="ECO:0000313" key="3">
    <source>
        <dbReference type="Proteomes" id="UP000202259"/>
    </source>
</evidence>
<name>A0A222G7X5_9GAMM</name>
<dbReference type="OrthoDB" id="7052525at2"/>
<proteinExistence type="predicted"/>
<reference evidence="2 3" key="1">
    <citation type="submission" date="2017-08" db="EMBL/GenBank/DDBJ databases">
        <title>Complete genome of Colwellia sp. NB097-1, a psychrophile bacterium ioslated from Bering Sea.</title>
        <authorList>
            <person name="Chen X."/>
        </authorList>
    </citation>
    <scope>NUCLEOTIDE SEQUENCE [LARGE SCALE GENOMIC DNA]</scope>
    <source>
        <strain evidence="2 3">NB097-1</strain>
    </source>
</reference>
<dbReference type="InterPro" id="IPR019734">
    <property type="entry name" value="TPR_rpt"/>
</dbReference>
<dbReference type="Pfam" id="PF13424">
    <property type="entry name" value="TPR_12"/>
    <property type="match status" value="1"/>
</dbReference>
<dbReference type="Pfam" id="PF13181">
    <property type="entry name" value="TPR_8"/>
    <property type="match status" value="1"/>
</dbReference>
<dbReference type="Proteomes" id="UP000202259">
    <property type="component" value="Chromosome"/>
</dbReference>
<protein>
    <submittedName>
        <fullName evidence="2">PEP-CTERM system TPR-repeat protein PrsT</fullName>
    </submittedName>
</protein>
<sequence>MYLINRSKKIIPLLAFTIAVAGCSGQKSDEEYLTLAKASIAQGEANAAIINLKNLLSANAQNVEGRFLLGKSYLNLGLWISAEKELERVYKKGYDTALVIPLLAKAYYHLGDLAGLEALLIQLDSFSEETQAILKTFTAIAYIKEESIEQGIIYLYDVVEVDYDSKYTELSKAWKQGMDNNISQAIATVDSILINSPEFAEAIEYKAYLFFKEQEMAQAAEYFGKYIVLHPQAHELRMMYAMALVYSEKYKAAEQQVDLLLVGLPNNPKLNEMKAQTRFALNDYEQAKRYAEIALRGNNSSVLAKVIAGVSAFQLNQLEVAYSQLNSVSNDLSYQHPAKKLLNALKFQLGYEQDVFAELSNVSNDQVDLETLGISASELFRLGKVAEANALLAKAAETAPDNADVLYQQGALKFFSGDNSAAGYFEKALEKNPELESAMSMLLLERLKVNDFEKALEIANNIAKDNPELSLSYKGIIYVRKNELDNAKKAFEQVLTINENNTGAYFKLGQVYELEKNFEAAIKQYQKSLNLNINLPLVVSALLRIGQDVEHRDSVRSYFEQFVKTNNSEFLSHIYLTAFYIVKGELDTAESIVSQGLVRLPNNIQLLMLKGKVQANNKHYDDAIESFNKVLKLNAFSPETLIAKSNVLELKGSFSDAIEVQKKGVALMPNSPVHKLQLAQLYIKNNDLKNASEILTELQLSDKPNIHIERLIGKVAFLNNDFSKAHHILAEVVKTINSEEVIFQLSTSLQQLNRSVEALAVIERYKKSGKAHNTLDLELKYAELLEKEQPNKALQVYMKILDKSDRHYSMLNNAAMLFLKQGNHQQAINYAREALAAVPDNSSVQNTLGLTLLAVGQNKEAERHLQQASTANQHNANYKVHLAQALFANGKADKAKSSMLNMNSKELNDFTLPRYQALTKILGIN</sequence>
<dbReference type="NCBIfam" id="TIGR02917">
    <property type="entry name" value="PEP_TPR_lipo"/>
    <property type="match status" value="1"/>
</dbReference>
<feature type="repeat" description="TPR" evidence="1">
    <location>
        <begin position="808"/>
        <end position="841"/>
    </location>
</feature>
<dbReference type="PANTHER" id="PTHR12558:SF13">
    <property type="entry name" value="CELL DIVISION CYCLE PROTEIN 27 HOMOLOG"/>
    <property type="match status" value="1"/>
</dbReference>
<feature type="repeat" description="TPR" evidence="1">
    <location>
        <begin position="502"/>
        <end position="535"/>
    </location>
</feature>
<dbReference type="RefSeq" id="WP_081151126.1">
    <property type="nucleotide sequence ID" value="NZ_CP020465.1"/>
</dbReference>
<dbReference type="InterPro" id="IPR011990">
    <property type="entry name" value="TPR-like_helical_dom_sf"/>
</dbReference>
<feature type="repeat" description="TPR" evidence="1">
    <location>
        <begin position="604"/>
        <end position="637"/>
    </location>
</feature>
<dbReference type="PANTHER" id="PTHR12558">
    <property type="entry name" value="CELL DIVISION CYCLE 16,23,27"/>
    <property type="match status" value="1"/>
</dbReference>
<dbReference type="AlphaFoldDB" id="A0A222G7X5"/>
<accession>A0A222G7X5</accession>
<dbReference type="Pfam" id="PF13432">
    <property type="entry name" value="TPR_16"/>
    <property type="match status" value="2"/>
</dbReference>
<keyword evidence="3" id="KW-1185">Reference proteome</keyword>
<keyword evidence="1" id="KW-0802">TPR repeat</keyword>
<feature type="repeat" description="TPR" evidence="1">
    <location>
        <begin position="468"/>
        <end position="501"/>
    </location>
</feature>
<organism evidence="2 3">
    <name type="scientific">Cognaticolwellia beringensis</name>
    <dbReference type="NCBI Taxonomy" id="1967665"/>
    <lineage>
        <taxon>Bacteria</taxon>
        <taxon>Pseudomonadati</taxon>
        <taxon>Pseudomonadota</taxon>
        <taxon>Gammaproteobacteria</taxon>
        <taxon>Alteromonadales</taxon>
        <taxon>Colwelliaceae</taxon>
        <taxon>Cognaticolwellia</taxon>
    </lineage>
</organism>
<gene>
    <name evidence="2" type="ORF">B5D82_09645</name>
</gene>
<dbReference type="EMBL" id="CP020465">
    <property type="protein sequence ID" value="ASP47998.1"/>
    <property type="molecule type" value="Genomic_DNA"/>
</dbReference>
<dbReference type="KEGG" id="cber:B5D82_09645"/>
<evidence type="ECO:0000313" key="2">
    <source>
        <dbReference type="EMBL" id="ASP47998.1"/>
    </source>
</evidence>